<dbReference type="SUPFAM" id="SSF53850">
    <property type="entry name" value="Periplasmic binding protein-like II"/>
    <property type="match status" value="1"/>
</dbReference>
<protein>
    <submittedName>
        <fullName evidence="3">ABC-type transporter, periplasmic subunit</fullName>
    </submittedName>
</protein>
<dbReference type="Gene3D" id="3.10.105.10">
    <property type="entry name" value="Dipeptide-binding Protein, Domain 3"/>
    <property type="match status" value="1"/>
</dbReference>
<dbReference type="STRING" id="743718.Isova_0927"/>
<dbReference type="InterPro" id="IPR000914">
    <property type="entry name" value="SBP_5_dom"/>
</dbReference>
<keyword evidence="1" id="KW-0732">Signal</keyword>
<name>F6FPS2_ISOV2</name>
<dbReference type="HOGENOM" id="CLU_017028_0_3_11"/>
<evidence type="ECO:0000256" key="1">
    <source>
        <dbReference type="SAM" id="SignalP"/>
    </source>
</evidence>
<feature type="signal peptide" evidence="1">
    <location>
        <begin position="1"/>
        <end position="23"/>
    </location>
</feature>
<dbReference type="Gene3D" id="3.90.76.10">
    <property type="entry name" value="Dipeptide-binding Protein, Domain 1"/>
    <property type="match status" value="1"/>
</dbReference>
<evidence type="ECO:0000259" key="2">
    <source>
        <dbReference type="Pfam" id="PF00496"/>
    </source>
</evidence>
<organism evidence="4">
    <name type="scientific">Isoptericola variabilis (strain 225)</name>
    <dbReference type="NCBI Taxonomy" id="743718"/>
    <lineage>
        <taxon>Bacteria</taxon>
        <taxon>Bacillati</taxon>
        <taxon>Actinomycetota</taxon>
        <taxon>Actinomycetes</taxon>
        <taxon>Micrococcales</taxon>
        <taxon>Promicromonosporaceae</taxon>
        <taxon>Isoptericola</taxon>
    </lineage>
</organism>
<proteinExistence type="predicted"/>
<dbReference type="PANTHER" id="PTHR30290">
    <property type="entry name" value="PERIPLASMIC BINDING COMPONENT OF ABC TRANSPORTER"/>
    <property type="match status" value="1"/>
</dbReference>
<reference evidence="3 4" key="1">
    <citation type="submission" date="2011-05" db="EMBL/GenBank/DDBJ databases">
        <title>Complete sequence of Isoptericola variabilis 225.</title>
        <authorList>
            <consortium name="US DOE Joint Genome Institute"/>
            <person name="Lucas S."/>
            <person name="Han J."/>
            <person name="Lapidus A."/>
            <person name="Cheng J.-F."/>
            <person name="Goodwin L."/>
            <person name="Pitluck S."/>
            <person name="Peters L."/>
            <person name="Mikhailova N."/>
            <person name="Zeytun A."/>
            <person name="Han C."/>
            <person name="Tapia R."/>
            <person name="Land M."/>
            <person name="Hauser L."/>
            <person name="Kyrpides N."/>
            <person name="Ivanova N."/>
            <person name="Pagani I."/>
            <person name="Siebers A."/>
            <person name="Allgaier M."/>
            <person name="Thelen M."/>
            <person name="Hugenholtz P."/>
            <person name="Gladden J."/>
            <person name="Woyke T."/>
        </authorList>
    </citation>
    <scope>NUCLEOTIDE SEQUENCE [LARGE SCALE GENOMIC DNA]</scope>
    <source>
        <strain evidence="4">225</strain>
    </source>
</reference>
<dbReference type="GO" id="GO:1904680">
    <property type="term" value="F:peptide transmembrane transporter activity"/>
    <property type="evidence" value="ECO:0007669"/>
    <property type="project" value="TreeGrafter"/>
</dbReference>
<gene>
    <name evidence="3" type="ordered locus">Isova_0927</name>
</gene>
<dbReference type="InterPro" id="IPR039424">
    <property type="entry name" value="SBP_5"/>
</dbReference>
<dbReference type="PANTHER" id="PTHR30290:SF83">
    <property type="entry name" value="ABC TRANSPORTER SUBSTRATE-BINDING PROTEIN"/>
    <property type="match status" value="1"/>
</dbReference>
<dbReference type="PROSITE" id="PS51257">
    <property type="entry name" value="PROKAR_LIPOPROTEIN"/>
    <property type="match status" value="1"/>
</dbReference>
<dbReference type="Pfam" id="PF00496">
    <property type="entry name" value="SBP_bac_5"/>
    <property type="match status" value="1"/>
</dbReference>
<sequence>MTPRRRLAGIGAFALASALVLSACGGGGGDNTDTGEGGDAGATEGGATTGIVTVNGTEPQNPLTPGMTNEVGGGLAVKNIFAGLVYYDAEGATHYEMAESIESEDNQNWTITIQDGWTFSDGTPVTAQSYVDAWKYTALLSNGQNQQYFFHDFAGWSETEDSEIAVEVVDDHTFTVELAFPNAEFERTLGYTAFMPMPEVFFETPDIYSDAPVGNGPYVVESWEHENVISLRPNPDYTGPRTPQNGGIDIVIYTDENTAYNDLLSDNLDIITNVPASAFQTFESDLGDRAVNQPAAVIQVIQVPAWLPEFEGEAGNLRRQAISKAIDREQVTETVFAGTRTPATDFTSPVIDGYSEDIPGSEVLQYDPEGAKQLWDEAEGMDPLGDYTLQLASNADSDHQTWVEAVCNNIRTVLEIECEFYPYPTFAEFLDARDAGEVPGLFRGGWQADWPAMSNFLGPVYGTGAGSNDMQYSNEEFDAKLTEAGAAESPEEATELYKEAQEILFRDLPGIPLWYNNATAGYAATVDNVQFGWDSDPILHEVTKSE</sequence>
<feature type="chain" id="PRO_5039624408" evidence="1">
    <location>
        <begin position="24"/>
        <end position="546"/>
    </location>
</feature>
<evidence type="ECO:0000313" key="4">
    <source>
        <dbReference type="Proteomes" id="UP000009236"/>
    </source>
</evidence>
<dbReference type="GO" id="GO:0043190">
    <property type="term" value="C:ATP-binding cassette (ABC) transporter complex"/>
    <property type="evidence" value="ECO:0007669"/>
    <property type="project" value="InterPro"/>
</dbReference>
<dbReference type="AlphaFoldDB" id="F6FPS2"/>
<dbReference type="EMBL" id="CP002810">
    <property type="protein sequence ID" value="AEG43711.1"/>
    <property type="molecule type" value="Genomic_DNA"/>
</dbReference>
<dbReference type="CDD" id="cd00995">
    <property type="entry name" value="PBP2_NikA_DppA_OppA_like"/>
    <property type="match status" value="1"/>
</dbReference>
<dbReference type="KEGG" id="iva:Isova_0927"/>
<dbReference type="Proteomes" id="UP000009236">
    <property type="component" value="Chromosome"/>
</dbReference>
<dbReference type="InterPro" id="IPR030678">
    <property type="entry name" value="Peptide/Ni-bd"/>
</dbReference>
<dbReference type="GO" id="GO:0042597">
    <property type="term" value="C:periplasmic space"/>
    <property type="evidence" value="ECO:0007669"/>
    <property type="project" value="UniProtKB-ARBA"/>
</dbReference>
<dbReference type="eggNOG" id="COG4166">
    <property type="taxonomic scope" value="Bacteria"/>
</dbReference>
<dbReference type="GO" id="GO:0015833">
    <property type="term" value="P:peptide transport"/>
    <property type="evidence" value="ECO:0007669"/>
    <property type="project" value="TreeGrafter"/>
</dbReference>
<dbReference type="Gene3D" id="3.40.190.10">
    <property type="entry name" value="Periplasmic binding protein-like II"/>
    <property type="match status" value="1"/>
</dbReference>
<evidence type="ECO:0000313" key="3">
    <source>
        <dbReference type="EMBL" id="AEG43711.1"/>
    </source>
</evidence>
<dbReference type="PIRSF" id="PIRSF002741">
    <property type="entry name" value="MppA"/>
    <property type="match status" value="1"/>
</dbReference>
<keyword evidence="4" id="KW-1185">Reference proteome</keyword>
<accession>F6FPS2</accession>
<feature type="domain" description="Solute-binding protein family 5" evidence="2">
    <location>
        <begin position="95"/>
        <end position="467"/>
    </location>
</feature>
<dbReference type="RefSeq" id="WP_013838103.1">
    <property type="nucleotide sequence ID" value="NC_015588.1"/>
</dbReference>